<dbReference type="GO" id="GO:0000978">
    <property type="term" value="F:RNA polymerase II cis-regulatory region sequence-specific DNA binding"/>
    <property type="evidence" value="ECO:0007669"/>
    <property type="project" value="TreeGrafter"/>
</dbReference>
<dbReference type="SMART" id="SM00430">
    <property type="entry name" value="HOLI"/>
    <property type="match status" value="1"/>
</dbReference>
<keyword evidence="1" id="KW-0479">Metal-binding</keyword>
<evidence type="ECO:0000256" key="4">
    <source>
        <dbReference type="ARBA" id="ARBA00023015"/>
    </source>
</evidence>
<organism evidence="9">
    <name type="scientific">Oppiella nova</name>
    <dbReference type="NCBI Taxonomy" id="334625"/>
    <lineage>
        <taxon>Eukaryota</taxon>
        <taxon>Metazoa</taxon>
        <taxon>Ecdysozoa</taxon>
        <taxon>Arthropoda</taxon>
        <taxon>Chelicerata</taxon>
        <taxon>Arachnida</taxon>
        <taxon>Acari</taxon>
        <taxon>Acariformes</taxon>
        <taxon>Sarcoptiformes</taxon>
        <taxon>Oribatida</taxon>
        <taxon>Brachypylina</taxon>
        <taxon>Oppioidea</taxon>
        <taxon>Oppiidae</taxon>
        <taxon>Oppiella</taxon>
    </lineage>
</organism>
<sequence>MFCSGNEKDKAIPKRDSIDENQQTMINIVANVMSIIRPITDYNNTLNEKEGLRLCELLNASNVLRDKCINKLIEEQRHAEALKVIVNNWEQITHNIIEMSKQLTLFTEVCNEDQIALIKYGCIEMSCIRHVMAYDTPNSLMTITMENGNSTIIKLSVIKEAKPDIYNLFEKFFDQFYPQWNCDPVIMDLMIAITLFNPNRPNLIYRDVVKLQQHIYYHSMDEAKSRLIKLLKSLQLLRTLNEIIAKDFYEYGNIFMGPLYKEIYGL</sequence>
<dbReference type="Proteomes" id="UP000728032">
    <property type="component" value="Unassembled WGS sequence"/>
</dbReference>
<dbReference type="PROSITE" id="PS51843">
    <property type="entry name" value="NR_LBD"/>
    <property type="match status" value="1"/>
</dbReference>
<dbReference type="PANTHER" id="PTHR24082">
    <property type="entry name" value="NUCLEAR HORMONE RECEPTOR"/>
    <property type="match status" value="1"/>
</dbReference>
<dbReference type="GO" id="GO:0030154">
    <property type="term" value="P:cell differentiation"/>
    <property type="evidence" value="ECO:0007669"/>
    <property type="project" value="TreeGrafter"/>
</dbReference>
<accession>A0A7R9QQV9</accession>
<evidence type="ECO:0000256" key="7">
    <source>
        <dbReference type="ARBA" id="ARBA00023170"/>
    </source>
</evidence>
<dbReference type="SUPFAM" id="SSF48508">
    <property type="entry name" value="Nuclear receptor ligand-binding domain"/>
    <property type="match status" value="1"/>
</dbReference>
<dbReference type="InterPro" id="IPR050234">
    <property type="entry name" value="Nuclear_hormone_rcpt_NR1"/>
</dbReference>
<feature type="domain" description="NR LBD" evidence="8">
    <location>
        <begin position="50"/>
        <end position="266"/>
    </location>
</feature>
<dbReference type="GO" id="GO:0008270">
    <property type="term" value="F:zinc ion binding"/>
    <property type="evidence" value="ECO:0007669"/>
    <property type="project" value="UniProtKB-KW"/>
</dbReference>
<dbReference type="AlphaFoldDB" id="A0A7R9QQV9"/>
<evidence type="ECO:0000256" key="3">
    <source>
        <dbReference type="ARBA" id="ARBA00022833"/>
    </source>
</evidence>
<keyword evidence="5" id="KW-0238">DNA-binding</keyword>
<evidence type="ECO:0000256" key="5">
    <source>
        <dbReference type="ARBA" id="ARBA00023125"/>
    </source>
</evidence>
<evidence type="ECO:0000256" key="1">
    <source>
        <dbReference type="ARBA" id="ARBA00022723"/>
    </source>
</evidence>
<keyword evidence="3" id="KW-0862">Zinc</keyword>
<keyword evidence="6" id="KW-0804">Transcription</keyword>
<evidence type="ECO:0000256" key="2">
    <source>
        <dbReference type="ARBA" id="ARBA00022771"/>
    </source>
</evidence>
<dbReference type="GO" id="GO:0045944">
    <property type="term" value="P:positive regulation of transcription by RNA polymerase II"/>
    <property type="evidence" value="ECO:0007669"/>
    <property type="project" value="TreeGrafter"/>
</dbReference>
<dbReference type="GO" id="GO:0000122">
    <property type="term" value="P:negative regulation of transcription by RNA polymerase II"/>
    <property type="evidence" value="ECO:0007669"/>
    <property type="project" value="TreeGrafter"/>
</dbReference>
<name>A0A7R9QQV9_9ACAR</name>
<proteinExistence type="predicted"/>
<keyword evidence="10" id="KW-1185">Reference proteome</keyword>
<protein>
    <recommendedName>
        <fullName evidence="8">NR LBD domain-containing protein</fullName>
    </recommendedName>
</protein>
<dbReference type="Gene3D" id="1.10.565.10">
    <property type="entry name" value="Retinoid X Receptor"/>
    <property type="match status" value="1"/>
</dbReference>
<keyword evidence="7" id="KW-0675">Receptor</keyword>
<dbReference type="GO" id="GO:0004879">
    <property type="term" value="F:nuclear receptor activity"/>
    <property type="evidence" value="ECO:0007669"/>
    <property type="project" value="TreeGrafter"/>
</dbReference>
<evidence type="ECO:0000256" key="6">
    <source>
        <dbReference type="ARBA" id="ARBA00023163"/>
    </source>
</evidence>
<dbReference type="InterPro" id="IPR000536">
    <property type="entry name" value="Nucl_hrmn_rcpt_lig-bd"/>
</dbReference>
<keyword evidence="2" id="KW-0863">Zinc-finger</keyword>
<gene>
    <name evidence="9" type="ORF">ONB1V03_LOCUS10444</name>
</gene>
<dbReference type="PANTHER" id="PTHR24082:SF283">
    <property type="entry name" value="NUCLEAR HORMONE RECEPTOR HR96"/>
    <property type="match status" value="1"/>
</dbReference>
<dbReference type="EMBL" id="CAJPVJ010007101">
    <property type="protein sequence ID" value="CAG2170978.1"/>
    <property type="molecule type" value="Genomic_DNA"/>
</dbReference>
<keyword evidence="4" id="KW-0805">Transcription regulation</keyword>
<reference evidence="9" key="1">
    <citation type="submission" date="2020-11" db="EMBL/GenBank/DDBJ databases">
        <authorList>
            <person name="Tran Van P."/>
        </authorList>
    </citation>
    <scope>NUCLEOTIDE SEQUENCE</scope>
</reference>
<dbReference type="EMBL" id="OC921926">
    <property type="protein sequence ID" value="CAD7653791.1"/>
    <property type="molecule type" value="Genomic_DNA"/>
</dbReference>
<evidence type="ECO:0000313" key="9">
    <source>
        <dbReference type="EMBL" id="CAD7653791.1"/>
    </source>
</evidence>
<evidence type="ECO:0000313" key="10">
    <source>
        <dbReference type="Proteomes" id="UP000728032"/>
    </source>
</evidence>
<dbReference type="InterPro" id="IPR035500">
    <property type="entry name" value="NHR-like_dom_sf"/>
</dbReference>
<evidence type="ECO:0000259" key="8">
    <source>
        <dbReference type="PROSITE" id="PS51843"/>
    </source>
</evidence>
<dbReference type="OrthoDB" id="6529693at2759"/>